<evidence type="ECO:0000256" key="1">
    <source>
        <dbReference type="ARBA" id="ARBA00005495"/>
    </source>
</evidence>
<dbReference type="Pfam" id="PF04828">
    <property type="entry name" value="GFA"/>
    <property type="match status" value="1"/>
</dbReference>
<dbReference type="AlphaFoldDB" id="A0A8E2DYU2"/>
<dbReference type="SUPFAM" id="SSF51316">
    <property type="entry name" value="Mss4-like"/>
    <property type="match status" value="1"/>
</dbReference>
<dbReference type="InterPro" id="IPR011057">
    <property type="entry name" value="Mss4-like_sf"/>
</dbReference>
<protein>
    <recommendedName>
        <fullName evidence="5">CENP-V/GFA domain-containing protein</fullName>
    </recommendedName>
</protein>
<dbReference type="PANTHER" id="PTHR33337:SF40">
    <property type="entry name" value="CENP-V_GFA DOMAIN-CONTAINING PROTEIN-RELATED"/>
    <property type="match status" value="1"/>
</dbReference>
<dbReference type="InterPro" id="IPR006913">
    <property type="entry name" value="CENP-V/GFA"/>
</dbReference>
<evidence type="ECO:0000259" key="5">
    <source>
        <dbReference type="PROSITE" id="PS51891"/>
    </source>
</evidence>
<gene>
    <name evidence="6" type="ORF">K432DRAFT_386903</name>
</gene>
<reference evidence="6 7" key="1">
    <citation type="journal article" date="2016" name="Nat. Commun.">
        <title>Ectomycorrhizal ecology is imprinted in the genome of the dominant symbiotic fungus Cenococcum geophilum.</title>
        <authorList>
            <consortium name="DOE Joint Genome Institute"/>
            <person name="Peter M."/>
            <person name="Kohler A."/>
            <person name="Ohm R.A."/>
            <person name="Kuo A."/>
            <person name="Krutzmann J."/>
            <person name="Morin E."/>
            <person name="Arend M."/>
            <person name="Barry K.W."/>
            <person name="Binder M."/>
            <person name="Choi C."/>
            <person name="Clum A."/>
            <person name="Copeland A."/>
            <person name="Grisel N."/>
            <person name="Haridas S."/>
            <person name="Kipfer T."/>
            <person name="LaButti K."/>
            <person name="Lindquist E."/>
            <person name="Lipzen A."/>
            <person name="Maire R."/>
            <person name="Meier B."/>
            <person name="Mihaltcheva S."/>
            <person name="Molinier V."/>
            <person name="Murat C."/>
            <person name="Poggeler S."/>
            <person name="Quandt C.A."/>
            <person name="Sperisen C."/>
            <person name="Tritt A."/>
            <person name="Tisserant E."/>
            <person name="Crous P.W."/>
            <person name="Henrissat B."/>
            <person name="Nehls U."/>
            <person name="Egli S."/>
            <person name="Spatafora J.W."/>
            <person name="Grigoriev I.V."/>
            <person name="Martin F.M."/>
        </authorList>
    </citation>
    <scope>NUCLEOTIDE SEQUENCE [LARGE SCALE GENOMIC DNA]</scope>
    <source>
        <strain evidence="6 7">CBS 459.81</strain>
    </source>
</reference>
<dbReference type="PANTHER" id="PTHR33337">
    <property type="entry name" value="GFA DOMAIN-CONTAINING PROTEIN"/>
    <property type="match status" value="1"/>
</dbReference>
<evidence type="ECO:0000313" key="6">
    <source>
        <dbReference type="EMBL" id="OCK74281.1"/>
    </source>
</evidence>
<keyword evidence="4" id="KW-0456">Lyase</keyword>
<keyword evidence="3" id="KW-0862">Zinc</keyword>
<keyword evidence="7" id="KW-1185">Reference proteome</keyword>
<dbReference type="GO" id="GO:0016846">
    <property type="term" value="F:carbon-sulfur lyase activity"/>
    <property type="evidence" value="ECO:0007669"/>
    <property type="project" value="InterPro"/>
</dbReference>
<dbReference type="PROSITE" id="PS51891">
    <property type="entry name" value="CENP_V_GFA"/>
    <property type="match status" value="1"/>
</dbReference>
<dbReference type="GO" id="GO:0046872">
    <property type="term" value="F:metal ion binding"/>
    <property type="evidence" value="ECO:0007669"/>
    <property type="project" value="UniProtKB-KW"/>
</dbReference>
<comment type="similarity">
    <text evidence="1">Belongs to the Gfa family.</text>
</comment>
<sequence>MAKGSCLCGKLTYEFTGEPVKTVLCHCLQCRKLTSSAFTTNLLVPSSAVTITGEPKHYDFVQETGDKFKTSFCGECSTLICKETDADGFQGLLILEAGSLDGGFEEFKPAAEIFVKHRTAWLGELNGLAQFQEKP</sequence>
<organism evidence="6 7">
    <name type="scientific">Lepidopterella palustris CBS 459.81</name>
    <dbReference type="NCBI Taxonomy" id="1314670"/>
    <lineage>
        <taxon>Eukaryota</taxon>
        <taxon>Fungi</taxon>
        <taxon>Dikarya</taxon>
        <taxon>Ascomycota</taxon>
        <taxon>Pezizomycotina</taxon>
        <taxon>Dothideomycetes</taxon>
        <taxon>Pleosporomycetidae</taxon>
        <taxon>Mytilinidiales</taxon>
        <taxon>Argynnaceae</taxon>
        <taxon>Lepidopterella</taxon>
    </lineage>
</organism>
<feature type="domain" description="CENP-V/GFA" evidence="5">
    <location>
        <begin position="2"/>
        <end position="108"/>
    </location>
</feature>
<dbReference type="Proteomes" id="UP000250266">
    <property type="component" value="Unassembled WGS sequence"/>
</dbReference>
<dbReference type="Gene3D" id="3.90.1590.10">
    <property type="entry name" value="glutathione-dependent formaldehyde- activating enzyme (gfa)"/>
    <property type="match status" value="1"/>
</dbReference>
<keyword evidence="2" id="KW-0479">Metal-binding</keyword>
<evidence type="ECO:0000256" key="2">
    <source>
        <dbReference type="ARBA" id="ARBA00022723"/>
    </source>
</evidence>
<evidence type="ECO:0000313" key="7">
    <source>
        <dbReference type="Proteomes" id="UP000250266"/>
    </source>
</evidence>
<dbReference type="OrthoDB" id="406544at2759"/>
<evidence type="ECO:0000256" key="3">
    <source>
        <dbReference type="ARBA" id="ARBA00022833"/>
    </source>
</evidence>
<proteinExistence type="inferred from homology"/>
<accession>A0A8E2DYU2</accession>
<name>A0A8E2DYU2_9PEZI</name>
<evidence type="ECO:0000256" key="4">
    <source>
        <dbReference type="ARBA" id="ARBA00023239"/>
    </source>
</evidence>
<dbReference type="EMBL" id="KV745514">
    <property type="protein sequence ID" value="OCK74281.1"/>
    <property type="molecule type" value="Genomic_DNA"/>
</dbReference>